<dbReference type="RefSeq" id="WP_117298274.1">
    <property type="nucleotide sequence ID" value="NZ_QVQT02000002.1"/>
</dbReference>
<dbReference type="InterPro" id="IPR028098">
    <property type="entry name" value="Glyco_trans_4-like_N"/>
</dbReference>
<dbReference type="EMBL" id="QVQT01000002">
    <property type="protein sequence ID" value="RFU17524.1"/>
    <property type="molecule type" value="Genomic_DNA"/>
</dbReference>
<accession>A0A372IRK4</accession>
<evidence type="ECO:0000259" key="1">
    <source>
        <dbReference type="Pfam" id="PF00534"/>
    </source>
</evidence>
<feature type="domain" description="Glycosyl transferase family 1" evidence="1">
    <location>
        <begin position="199"/>
        <end position="353"/>
    </location>
</feature>
<dbReference type="InterPro" id="IPR001296">
    <property type="entry name" value="Glyco_trans_1"/>
</dbReference>
<dbReference type="PANTHER" id="PTHR45947:SF13">
    <property type="entry name" value="TRANSFERASE"/>
    <property type="match status" value="1"/>
</dbReference>
<name>A0A372IRK4_9BACT</name>
<reference evidence="3 4" key="1">
    <citation type="submission" date="2018-08" db="EMBL/GenBank/DDBJ databases">
        <title>Acidipila sp. 4G-K13, an acidobacterium isolated from forest soil.</title>
        <authorList>
            <person name="Gao Z.-H."/>
            <person name="Qiu L.-H."/>
        </authorList>
    </citation>
    <scope>NUCLEOTIDE SEQUENCE [LARGE SCALE GENOMIC DNA]</scope>
    <source>
        <strain evidence="3 4">4G-K13</strain>
    </source>
</reference>
<dbReference type="NCBIfam" id="TIGR03999">
    <property type="entry name" value="thiol_BshA"/>
    <property type="match status" value="1"/>
</dbReference>
<organism evidence="3 4">
    <name type="scientific">Paracidobacterium acidisoli</name>
    <dbReference type="NCBI Taxonomy" id="2303751"/>
    <lineage>
        <taxon>Bacteria</taxon>
        <taxon>Pseudomonadati</taxon>
        <taxon>Acidobacteriota</taxon>
        <taxon>Terriglobia</taxon>
        <taxon>Terriglobales</taxon>
        <taxon>Acidobacteriaceae</taxon>
        <taxon>Paracidobacterium</taxon>
    </lineage>
</organism>
<dbReference type="AlphaFoldDB" id="A0A372IRK4"/>
<dbReference type="Pfam" id="PF13439">
    <property type="entry name" value="Glyco_transf_4"/>
    <property type="match status" value="1"/>
</dbReference>
<evidence type="ECO:0000313" key="4">
    <source>
        <dbReference type="Proteomes" id="UP000264702"/>
    </source>
</evidence>
<dbReference type="Gene3D" id="3.40.50.2000">
    <property type="entry name" value="Glycogen Phosphorylase B"/>
    <property type="match status" value="2"/>
</dbReference>
<dbReference type="OrthoDB" id="9810929at2"/>
<protein>
    <submittedName>
        <fullName evidence="3">N-acetyl-alpha-D-glucosaminyl L-malate synthase BshA</fullName>
    </submittedName>
</protein>
<feature type="domain" description="Glycosyltransferase subfamily 4-like N-terminal" evidence="2">
    <location>
        <begin position="11"/>
        <end position="179"/>
    </location>
</feature>
<dbReference type="Proteomes" id="UP000264702">
    <property type="component" value="Unassembled WGS sequence"/>
</dbReference>
<dbReference type="SUPFAM" id="SSF53756">
    <property type="entry name" value="UDP-Glycosyltransferase/glycogen phosphorylase"/>
    <property type="match status" value="1"/>
</dbReference>
<evidence type="ECO:0000313" key="3">
    <source>
        <dbReference type="EMBL" id="RFU17524.1"/>
    </source>
</evidence>
<sequence>MKIGITCYPTYGGSGVVATELGIELAASGHEVHFITYSQPFRLDGRDQNIHFHEVSVSNYPLFEYPPYDLALATRMSDVATYYQLDLLHVHYAIPHSISAYLARQMLLPHHRHLPFVTTLHGTDITLVGIDHSYLPITRFGIDQSDGVTAISSYLREKTIEEFHTSREIEVIPNFVNCDVYTPLSEAARAEGRARYAAPGEKILVHLSNFRPVKRAVDVVRTFSRIAKEVPAQLLLIGDGPDRSAAEWLAQRRHIRDRVHFLGKQSSVSEILPLADLMLMPSEMESFGLAALEAMACRVPTIATRVGGVPELVEDGVNGRLLPVGDVDGMARAAIEILSDPAQHEALAAAARHTAQQRFCASKIIPQYEKFYERILERAAAPLP</sequence>
<proteinExistence type="predicted"/>
<dbReference type="GO" id="GO:0016757">
    <property type="term" value="F:glycosyltransferase activity"/>
    <property type="evidence" value="ECO:0007669"/>
    <property type="project" value="InterPro"/>
</dbReference>
<keyword evidence="4" id="KW-1185">Reference proteome</keyword>
<dbReference type="Pfam" id="PF00534">
    <property type="entry name" value="Glycos_transf_1"/>
    <property type="match status" value="1"/>
</dbReference>
<dbReference type="InterPro" id="IPR023881">
    <property type="entry name" value="Thiol_BshA"/>
</dbReference>
<dbReference type="InterPro" id="IPR050194">
    <property type="entry name" value="Glycosyltransferase_grp1"/>
</dbReference>
<dbReference type="GO" id="GO:0071793">
    <property type="term" value="P:bacillithiol biosynthetic process"/>
    <property type="evidence" value="ECO:0007669"/>
    <property type="project" value="InterPro"/>
</dbReference>
<gene>
    <name evidence="3" type="primary">bshA</name>
    <name evidence="3" type="ORF">D0Y96_05105</name>
</gene>
<comment type="caution">
    <text evidence="3">The sequence shown here is derived from an EMBL/GenBank/DDBJ whole genome shotgun (WGS) entry which is preliminary data.</text>
</comment>
<dbReference type="PANTHER" id="PTHR45947">
    <property type="entry name" value="SULFOQUINOVOSYL TRANSFERASE SQD2"/>
    <property type="match status" value="1"/>
</dbReference>
<evidence type="ECO:0000259" key="2">
    <source>
        <dbReference type="Pfam" id="PF13439"/>
    </source>
</evidence>